<evidence type="ECO:0000256" key="10">
    <source>
        <dbReference type="ARBA" id="ARBA00023163"/>
    </source>
</evidence>
<evidence type="ECO:0000313" key="15">
    <source>
        <dbReference type="Proteomes" id="UP001652625"/>
    </source>
</evidence>
<keyword evidence="10 12" id="KW-0804">Transcription</keyword>
<keyword evidence="11 12" id="KW-0539">Nucleus</keyword>
<keyword evidence="9" id="KW-0010">Activator</keyword>
<dbReference type="KEGG" id="hmg:100207299"/>
<dbReference type="SUPFAM" id="SSF63393">
    <property type="entry name" value="RNA polymerase subunits"/>
    <property type="match status" value="1"/>
</dbReference>
<dbReference type="FunFam" id="3.30.40.210:FF:000001">
    <property type="entry name" value="Transcription elongation factor SPT4"/>
    <property type="match status" value="1"/>
</dbReference>
<evidence type="ECO:0000256" key="2">
    <source>
        <dbReference type="ARBA" id="ARBA00010464"/>
    </source>
</evidence>
<keyword evidence="7" id="KW-0862">Zinc</keyword>
<dbReference type="Gene3D" id="3.30.40.210">
    <property type="match status" value="1"/>
</dbReference>
<dbReference type="Proteomes" id="UP001652625">
    <property type="component" value="Chromosome 15"/>
</dbReference>
<evidence type="ECO:0000313" key="14">
    <source>
        <dbReference type="EMBL" id="CDG70498.1"/>
    </source>
</evidence>
<keyword evidence="5" id="KW-0479">Metal-binding</keyword>
<evidence type="ECO:0000259" key="13">
    <source>
        <dbReference type="SMART" id="SM01389"/>
    </source>
</evidence>
<evidence type="ECO:0000256" key="1">
    <source>
        <dbReference type="ARBA" id="ARBA00004123"/>
    </source>
</evidence>
<dbReference type="EMBL" id="HAAD01004266">
    <property type="protein sequence ID" value="CDG70498.1"/>
    <property type="molecule type" value="mRNA"/>
</dbReference>
<dbReference type="CDD" id="cd07973">
    <property type="entry name" value="Spt4"/>
    <property type="match status" value="1"/>
</dbReference>
<sequence length="116" mass="13274">MSLESVPKELRHLRSCLLCSMVKTLEQFERDGCDNCERYLHLKGDHENTLSCTSANFNGIISMMTPEDSWVAKWQRIDKLRPGCYATSVYGKLPSDIIKDLKSRGIPYRSRDTSSI</sequence>
<comment type="subcellular location">
    <subcellularLocation>
        <location evidence="1 12">Nucleus</location>
    </subcellularLocation>
</comment>
<dbReference type="InterPro" id="IPR009287">
    <property type="entry name" value="Spt4"/>
</dbReference>
<evidence type="ECO:0000256" key="5">
    <source>
        <dbReference type="ARBA" id="ARBA00022723"/>
    </source>
</evidence>
<name>T2ME13_HYDVU</name>
<dbReference type="InterPro" id="IPR022800">
    <property type="entry name" value="Spt4/RpoE2_Znf"/>
</dbReference>
<dbReference type="GO" id="GO:0000993">
    <property type="term" value="F:RNA polymerase II complex binding"/>
    <property type="evidence" value="ECO:0007669"/>
    <property type="project" value="TreeGrafter"/>
</dbReference>
<keyword evidence="14" id="KW-0251">Elongation factor</keyword>
<evidence type="ECO:0000256" key="7">
    <source>
        <dbReference type="ARBA" id="ARBA00022833"/>
    </source>
</evidence>
<dbReference type="Pfam" id="PF06093">
    <property type="entry name" value="Spt4"/>
    <property type="match status" value="1"/>
</dbReference>
<keyword evidence="15" id="KW-1185">Reference proteome</keyword>
<dbReference type="GO" id="GO:0140673">
    <property type="term" value="P:transcription elongation-coupled chromatin remodeling"/>
    <property type="evidence" value="ECO:0007669"/>
    <property type="project" value="InterPro"/>
</dbReference>
<dbReference type="GO" id="GO:0008270">
    <property type="term" value="F:zinc ion binding"/>
    <property type="evidence" value="ECO:0007669"/>
    <property type="project" value="UniProtKB-KW"/>
</dbReference>
<keyword evidence="4" id="KW-0678">Repressor</keyword>
<gene>
    <name evidence="14" type="primary">SUPT4H1</name>
    <name evidence="16" type="synonym">LOC136091819</name>
</gene>
<dbReference type="AlphaFoldDB" id="T2ME13"/>
<keyword evidence="8" id="KW-0805">Transcription regulation</keyword>
<dbReference type="OMA" id="FDGMIAV"/>
<comment type="similarity">
    <text evidence="2 12">Belongs to the SPT4 family.</text>
</comment>
<dbReference type="PANTHER" id="PTHR12882">
    <property type="entry name" value="SUPPRESSOR OF TY 4"/>
    <property type="match status" value="1"/>
</dbReference>
<organism evidence="14">
    <name type="scientific">Hydra vulgaris</name>
    <name type="common">Hydra</name>
    <name type="synonym">Hydra attenuata</name>
    <dbReference type="NCBI Taxonomy" id="6087"/>
    <lineage>
        <taxon>Eukaryota</taxon>
        <taxon>Metazoa</taxon>
        <taxon>Cnidaria</taxon>
        <taxon>Hydrozoa</taxon>
        <taxon>Hydroidolina</taxon>
        <taxon>Anthoathecata</taxon>
        <taxon>Aplanulata</taxon>
        <taxon>Hydridae</taxon>
        <taxon>Hydra</taxon>
    </lineage>
</organism>
<accession>T2ME13</accession>
<evidence type="ECO:0000256" key="9">
    <source>
        <dbReference type="ARBA" id="ARBA00023159"/>
    </source>
</evidence>
<evidence type="ECO:0000256" key="8">
    <source>
        <dbReference type="ARBA" id="ARBA00023015"/>
    </source>
</evidence>
<evidence type="ECO:0000256" key="11">
    <source>
        <dbReference type="ARBA" id="ARBA00023242"/>
    </source>
</evidence>
<reference evidence="14" key="1">
    <citation type="journal article" date="2013" name="Genome Biol. Evol.">
        <title>Punctuated emergences of genetic and phenotypic innovations in eumetazoan, bilaterian, euteleostome, and hominidae ancestors.</title>
        <authorList>
            <person name="Wenger Y."/>
            <person name="Galliot B."/>
        </authorList>
    </citation>
    <scope>NUCLEOTIDE SEQUENCE</scope>
    <source>
        <tissue evidence="14">Whole animals</tissue>
    </source>
</reference>
<dbReference type="PIRSF" id="PIRSF025023">
    <property type="entry name" value="Spt4"/>
    <property type="match status" value="1"/>
</dbReference>
<evidence type="ECO:0000256" key="12">
    <source>
        <dbReference type="PIRNR" id="PIRNR025023"/>
    </source>
</evidence>
<dbReference type="GO" id="GO:0003746">
    <property type="term" value="F:translation elongation factor activity"/>
    <property type="evidence" value="ECO:0007669"/>
    <property type="project" value="UniProtKB-KW"/>
</dbReference>
<protein>
    <recommendedName>
        <fullName evidence="3 12">Transcription elongation factor SPT4</fullName>
    </recommendedName>
</protein>
<proteinExistence type="evidence at transcript level"/>
<dbReference type="SMART" id="SM01389">
    <property type="entry name" value="Spt4"/>
    <property type="match status" value="1"/>
</dbReference>
<comment type="function">
    <text evidence="12">Component of the DRB sensitivity-inducing factor complex (DSIF complex), which regulates transcription elongation by RNA polymerase II.</text>
</comment>
<evidence type="ECO:0000256" key="6">
    <source>
        <dbReference type="ARBA" id="ARBA00022771"/>
    </source>
</evidence>
<feature type="domain" description="Spt4/RpoE2 zinc finger" evidence="13">
    <location>
        <begin position="13"/>
        <end position="90"/>
    </location>
</feature>
<dbReference type="InterPro" id="IPR029040">
    <property type="entry name" value="RPABC4/Spt4"/>
</dbReference>
<dbReference type="OrthoDB" id="248751at2759"/>
<dbReference type="InterPro" id="IPR038510">
    <property type="entry name" value="Spt4_sf"/>
</dbReference>
<evidence type="ECO:0000313" key="16">
    <source>
        <dbReference type="RefSeq" id="XP_065675603.1"/>
    </source>
</evidence>
<dbReference type="GO" id="GO:0032044">
    <property type="term" value="C:DSIF complex"/>
    <property type="evidence" value="ECO:0007669"/>
    <property type="project" value="TreeGrafter"/>
</dbReference>
<keyword evidence="14" id="KW-0648">Protein biosynthesis</keyword>
<keyword evidence="6" id="KW-0863">Zinc-finger</keyword>
<reference evidence="16" key="2">
    <citation type="submission" date="2025-05" db="UniProtKB">
        <authorList>
            <consortium name="RefSeq"/>
        </authorList>
    </citation>
    <scope>IDENTIFICATION</scope>
</reference>
<evidence type="ECO:0000256" key="3">
    <source>
        <dbReference type="ARBA" id="ARBA00020182"/>
    </source>
</evidence>
<dbReference type="GO" id="GO:0006355">
    <property type="term" value="P:regulation of DNA-templated transcription"/>
    <property type="evidence" value="ECO:0007669"/>
    <property type="project" value="InterPro"/>
</dbReference>
<evidence type="ECO:0000256" key="4">
    <source>
        <dbReference type="ARBA" id="ARBA00022491"/>
    </source>
</evidence>
<dbReference type="PANTHER" id="PTHR12882:SF1">
    <property type="entry name" value="TRANSCRIPTION ELONGATION FACTOR SPT4"/>
    <property type="match status" value="1"/>
</dbReference>
<dbReference type="RefSeq" id="XP_065675603.1">
    <property type="nucleotide sequence ID" value="XM_065819531.1"/>
</dbReference>